<dbReference type="AlphaFoldDB" id="A0A0B7A1M3"/>
<dbReference type="EMBL" id="HACG01027612">
    <property type="protein sequence ID" value="CEK74477.1"/>
    <property type="molecule type" value="Transcribed_RNA"/>
</dbReference>
<feature type="non-terminal residue" evidence="3">
    <location>
        <position position="1"/>
    </location>
</feature>
<evidence type="ECO:0000313" key="2">
    <source>
        <dbReference type="EMBL" id="CEK74476.1"/>
    </source>
</evidence>
<name>A0A0B7A1M3_9EUPU</name>
<evidence type="ECO:0000313" key="1">
    <source>
        <dbReference type="EMBL" id="CEK74474.1"/>
    </source>
</evidence>
<gene>
    <name evidence="3" type="primary">ORF91240</name>
    <name evidence="1" type="synonym">ORF91228</name>
    <name evidence="2" type="synonym">ORF91236</name>
</gene>
<organism evidence="3">
    <name type="scientific">Arion vulgaris</name>
    <dbReference type="NCBI Taxonomy" id="1028688"/>
    <lineage>
        <taxon>Eukaryota</taxon>
        <taxon>Metazoa</taxon>
        <taxon>Spiralia</taxon>
        <taxon>Lophotrochozoa</taxon>
        <taxon>Mollusca</taxon>
        <taxon>Gastropoda</taxon>
        <taxon>Heterobranchia</taxon>
        <taxon>Euthyneura</taxon>
        <taxon>Panpulmonata</taxon>
        <taxon>Eupulmonata</taxon>
        <taxon>Stylommatophora</taxon>
        <taxon>Helicina</taxon>
        <taxon>Arionoidea</taxon>
        <taxon>Arionidae</taxon>
        <taxon>Arion</taxon>
    </lineage>
</organism>
<accession>A0A0B7A1M3</accession>
<proteinExistence type="predicted"/>
<protein>
    <submittedName>
        <fullName evidence="3">Uncharacterized protein</fullName>
    </submittedName>
</protein>
<evidence type="ECO:0000313" key="3">
    <source>
        <dbReference type="EMBL" id="CEK74477.1"/>
    </source>
</evidence>
<reference evidence="3" key="1">
    <citation type="submission" date="2014-12" db="EMBL/GenBank/DDBJ databases">
        <title>Insight into the proteome of Arion vulgaris.</title>
        <authorList>
            <person name="Aradska J."/>
            <person name="Bulat T."/>
            <person name="Smidak R."/>
            <person name="Sarate P."/>
            <person name="Gangsoo J."/>
            <person name="Sialana F."/>
            <person name="Bilban M."/>
            <person name="Lubec G."/>
        </authorList>
    </citation>
    <scope>NUCLEOTIDE SEQUENCE</scope>
    <source>
        <tissue evidence="3">Skin</tissue>
    </source>
</reference>
<sequence>SPYGSIIAKLFNLFHGLESIFLTALCKVHFKAALEYSLFPKPYEYHFNACFIIL</sequence>
<dbReference type="EMBL" id="HACG01027609">
    <property type="protein sequence ID" value="CEK74474.1"/>
    <property type="molecule type" value="Transcribed_RNA"/>
</dbReference>
<dbReference type="EMBL" id="HACG01027611">
    <property type="protein sequence ID" value="CEK74476.1"/>
    <property type="molecule type" value="Transcribed_RNA"/>
</dbReference>